<feature type="transmembrane region" description="Helical" evidence="2">
    <location>
        <begin position="21"/>
        <end position="43"/>
    </location>
</feature>
<evidence type="ECO:0000256" key="2">
    <source>
        <dbReference type="SAM" id="Phobius"/>
    </source>
</evidence>
<proteinExistence type="predicted"/>
<comment type="caution">
    <text evidence="3">The sequence shown here is derived from an EMBL/GenBank/DDBJ whole genome shotgun (WGS) entry which is preliminary data.</text>
</comment>
<feature type="region of interest" description="Disordered" evidence="1">
    <location>
        <begin position="239"/>
        <end position="330"/>
    </location>
</feature>
<keyword evidence="2" id="KW-0812">Transmembrane</keyword>
<dbReference type="EMBL" id="BSUN01000002">
    <property type="protein sequence ID" value="GMA37861.1"/>
    <property type="molecule type" value="Genomic_DNA"/>
</dbReference>
<keyword evidence="4" id="KW-1185">Reference proteome</keyword>
<dbReference type="PROSITE" id="PS51318">
    <property type="entry name" value="TAT"/>
    <property type="match status" value="1"/>
</dbReference>
<protein>
    <submittedName>
        <fullName evidence="3">Uncharacterized protein</fullName>
    </submittedName>
</protein>
<evidence type="ECO:0000313" key="3">
    <source>
        <dbReference type="EMBL" id="GMA37861.1"/>
    </source>
</evidence>
<name>A0ABQ6IL82_9MICO</name>
<accession>A0ABQ6IL82</accession>
<keyword evidence="2" id="KW-1133">Transmembrane helix</keyword>
<reference evidence="4" key="1">
    <citation type="journal article" date="2019" name="Int. J. Syst. Evol. Microbiol.">
        <title>The Global Catalogue of Microorganisms (GCM) 10K type strain sequencing project: providing services to taxonomists for standard genome sequencing and annotation.</title>
        <authorList>
            <consortium name="The Broad Institute Genomics Platform"/>
            <consortium name="The Broad Institute Genome Sequencing Center for Infectious Disease"/>
            <person name="Wu L."/>
            <person name="Ma J."/>
        </authorList>
    </citation>
    <scope>NUCLEOTIDE SEQUENCE [LARGE SCALE GENOMIC DNA]</scope>
    <source>
        <strain evidence="4">NBRC 112299</strain>
    </source>
</reference>
<dbReference type="RefSeq" id="WP_284329555.1">
    <property type="nucleotide sequence ID" value="NZ_BSUN01000002.1"/>
</dbReference>
<evidence type="ECO:0000313" key="4">
    <source>
        <dbReference type="Proteomes" id="UP001157125"/>
    </source>
</evidence>
<sequence length="330" mass="33041">MTSNNSETSPAPKPRLTRRRVALVAAAATGVLAFAGGGVAWGAHRAAEADAAAALDACTAAASDLATLAGRAAEAAKAGADTTVDAAELESTLAIARGLLEEACDGGGSASARTTALEGAAQARLDAASTLEGATDEFETATAAWVHDDARTTWEDVVSQWDEASEKARTLVKDVGEDVKKPATVTAVTKHLSAGDTIADALSDDADATEISAHTKDLEAAIDELAPLTAALSKSHQAWKDEKAKAEAEEAGSSTDDGKAAAASPGGSSSSSGSSKSSSSAPGSSSGSSSRLQGLIFLWLVGSSGSSTPEKTTEPKPKPAETTPPRPKTP</sequence>
<dbReference type="InterPro" id="IPR006311">
    <property type="entry name" value="TAT_signal"/>
</dbReference>
<keyword evidence="2" id="KW-0472">Membrane</keyword>
<gene>
    <name evidence="3" type="ORF">GCM10025876_40650</name>
</gene>
<organism evidence="3 4">
    <name type="scientific">Demequina litorisediminis</name>
    <dbReference type="NCBI Taxonomy" id="1849022"/>
    <lineage>
        <taxon>Bacteria</taxon>
        <taxon>Bacillati</taxon>
        <taxon>Actinomycetota</taxon>
        <taxon>Actinomycetes</taxon>
        <taxon>Micrococcales</taxon>
        <taxon>Demequinaceae</taxon>
        <taxon>Demequina</taxon>
    </lineage>
</organism>
<evidence type="ECO:0000256" key="1">
    <source>
        <dbReference type="SAM" id="MobiDB-lite"/>
    </source>
</evidence>
<feature type="compositionally biased region" description="Basic and acidic residues" evidence="1">
    <location>
        <begin position="239"/>
        <end position="248"/>
    </location>
</feature>
<dbReference type="Proteomes" id="UP001157125">
    <property type="component" value="Unassembled WGS sequence"/>
</dbReference>
<feature type="compositionally biased region" description="Low complexity" evidence="1">
    <location>
        <begin position="260"/>
        <end position="290"/>
    </location>
</feature>